<dbReference type="RefSeq" id="WP_004420225.1">
    <property type="nucleotide sequence ID" value="NZ_AP017902.1"/>
</dbReference>
<dbReference type="GO" id="GO:0070930">
    <property type="term" value="P:trans-translation-dependent protein tagging"/>
    <property type="evidence" value="ECO:0007669"/>
    <property type="project" value="TreeGrafter"/>
</dbReference>
<dbReference type="CDD" id="cd09294">
    <property type="entry name" value="SmpB"/>
    <property type="match status" value="1"/>
</dbReference>
<gene>
    <name evidence="1 2" type="primary">smpB</name>
    <name evidence="2" type="ORF">NCTC10122_00147</name>
</gene>
<name>A0A1L7MYF7_9BACT</name>
<dbReference type="GO" id="GO:0005829">
    <property type="term" value="C:cytosol"/>
    <property type="evidence" value="ECO:0007669"/>
    <property type="project" value="TreeGrafter"/>
</dbReference>
<dbReference type="InterPro" id="IPR023620">
    <property type="entry name" value="SmpB"/>
</dbReference>
<sequence length="147" mass="17395">MKIISDNRKGLHGYKIEETYEAGLVLEGWEVKSARAGTVQLTNAYCFFKNNEIWLNNATFKQFMLVKCDETRERKLLMHKNEILRLQSKKERFGNSTILPTKIYFNNASRIKIEIALVTSMNKADKREQIKKRDNDRYLQKVLKNYK</sequence>
<dbReference type="NCBIfam" id="TIGR00086">
    <property type="entry name" value="smpB"/>
    <property type="match status" value="1"/>
</dbReference>
<dbReference type="PANTHER" id="PTHR30308">
    <property type="entry name" value="TMRNA-BINDING COMPONENT OF TRANS-TRANSLATION TAGGING COMPLEX"/>
    <property type="match status" value="1"/>
</dbReference>
<dbReference type="PROSITE" id="PS01317">
    <property type="entry name" value="SSRP"/>
    <property type="match status" value="1"/>
</dbReference>
<dbReference type="HAMAP" id="MF_00023">
    <property type="entry name" value="SmpB"/>
    <property type="match status" value="1"/>
</dbReference>
<proteinExistence type="inferred from homology"/>
<organism evidence="2 3">
    <name type="scientific">Mycoplasmopsis bovigenitalium</name>
    <dbReference type="NCBI Taxonomy" id="2112"/>
    <lineage>
        <taxon>Bacteria</taxon>
        <taxon>Bacillati</taxon>
        <taxon>Mycoplasmatota</taxon>
        <taxon>Mycoplasmoidales</taxon>
        <taxon>Metamycoplasmataceae</taxon>
        <taxon>Mycoplasmopsis</taxon>
    </lineage>
</organism>
<dbReference type="SUPFAM" id="SSF74982">
    <property type="entry name" value="Small protein B (SmpB)"/>
    <property type="match status" value="1"/>
</dbReference>
<dbReference type="Gene3D" id="2.40.280.10">
    <property type="match status" value="1"/>
</dbReference>
<comment type="subcellular location">
    <subcellularLocation>
        <location evidence="1">Cytoplasm</location>
    </subcellularLocation>
    <text evidence="1">The tmRNA-SmpB complex associates with stalled 70S ribosomes.</text>
</comment>
<dbReference type="GO" id="GO:0070929">
    <property type="term" value="P:trans-translation"/>
    <property type="evidence" value="ECO:0007669"/>
    <property type="project" value="UniProtKB-UniRule"/>
</dbReference>
<protein>
    <recommendedName>
        <fullName evidence="1">SsrA-binding protein</fullName>
    </recommendedName>
    <alternativeName>
        <fullName evidence="1">Small protein B</fullName>
    </alternativeName>
</protein>
<accession>A0A1L7MYF7</accession>
<dbReference type="InterPro" id="IPR020081">
    <property type="entry name" value="SsrA-bd_prot_CS"/>
</dbReference>
<dbReference type="EMBL" id="LR214970">
    <property type="protein sequence ID" value="VEU60553.1"/>
    <property type="molecule type" value="Genomic_DNA"/>
</dbReference>
<comment type="similarity">
    <text evidence="1">Belongs to the SmpB family.</text>
</comment>
<keyword evidence="1" id="KW-0963">Cytoplasm</keyword>
<comment type="function">
    <text evidence="1">Required for rescue of stalled ribosomes mediated by trans-translation. Binds to transfer-messenger RNA (tmRNA), required for stable association of tmRNA with ribosomes. tmRNA and SmpB together mimic tRNA shape, replacing the anticodon stem-loop with SmpB. tmRNA is encoded by the ssrA gene; the 2 termini fold to resemble tRNA(Ala) and it encodes a 'tag peptide', a short internal open reading frame. During trans-translation Ala-aminoacylated tmRNA acts like a tRNA, entering the A-site of stalled ribosomes, displacing the stalled mRNA. The ribosome then switches to translate the ORF on the tmRNA; the nascent peptide is terminated with the 'tag peptide' encoded by the tmRNA and targeted for degradation. The ribosome is freed to recommence translation, which seems to be the essential function of trans-translation.</text>
</comment>
<evidence type="ECO:0000256" key="1">
    <source>
        <dbReference type="HAMAP-Rule" id="MF_00023"/>
    </source>
</evidence>
<dbReference type="Proteomes" id="UP000290942">
    <property type="component" value="Chromosome"/>
</dbReference>
<dbReference type="KEGG" id="mbov:MBVG596_0501"/>
<dbReference type="AlphaFoldDB" id="A0A1L7MYF7"/>
<dbReference type="Pfam" id="PF01668">
    <property type="entry name" value="SmpB"/>
    <property type="match status" value="1"/>
</dbReference>
<evidence type="ECO:0000313" key="2">
    <source>
        <dbReference type="EMBL" id="VEU60553.1"/>
    </source>
</evidence>
<keyword evidence="1" id="KW-0694">RNA-binding</keyword>
<dbReference type="GO" id="GO:0003723">
    <property type="term" value="F:RNA binding"/>
    <property type="evidence" value="ECO:0007669"/>
    <property type="project" value="UniProtKB-UniRule"/>
</dbReference>
<reference evidence="2 3" key="1">
    <citation type="submission" date="2019-01" db="EMBL/GenBank/DDBJ databases">
        <authorList>
            <consortium name="Pathogen Informatics"/>
        </authorList>
    </citation>
    <scope>NUCLEOTIDE SEQUENCE [LARGE SCALE GENOMIC DNA]</scope>
    <source>
        <strain evidence="2 3">NCTC10122</strain>
    </source>
</reference>
<dbReference type="InterPro" id="IPR000037">
    <property type="entry name" value="SsrA-bd_prot"/>
</dbReference>
<dbReference type="PANTHER" id="PTHR30308:SF2">
    <property type="entry name" value="SSRA-BINDING PROTEIN"/>
    <property type="match status" value="1"/>
</dbReference>
<evidence type="ECO:0000313" key="3">
    <source>
        <dbReference type="Proteomes" id="UP000290942"/>
    </source>
</evidence>
<dbReference type="NCBIfam" id="NF003843">
    <property type="entry name" value="PRK05422.1"/>
    <property type="match status" value="1"/>
</dbReference>